<comment type="similarity">
    <text evidence="1">Belongs to the metallo-beta-lactamase superfamily.</text>
</comment>
<dbReference type="Proteomes" id="UP001595868">
    <property type="component" value="Unassembled WGS sequence"/>
</dbReference>
<evidence type="ECO:0000259" key="5">
    <source>
        <dbReference type="SMART" id="SM00849"/>
    </source>
</evidence>
<keyword evidence="3" id="KW-0378">Hydrolase</keyword>
<dbReference type="CDD" id="cd07742">
    <property type="entry name" value="metallo-hydrolase-like_MBL-fold"/>
    <property type="match status" value="1"/>
</dbReference>
<feature type="domain" description="Metallo-beta-lactamase" evidence="5">
    <location>
        <begin position="32"/>
        <end position="256"/>
    </location>
</feature>
<dbReference type="InterPro" id="IPR051013">
    <property type="entry name" value="MBL_superfamily_lactonases"/>
</dbReference>
<keyword evidence="2" id="KW-0479">Metal-binding</keyword>
<dbReference type="PANTHER" id="PTHR42978">
    <property type="entry name" value="QUORUM-QUENCHING LACTONASE YTNP-RELATED-RELATED"/>
    <property type="match status" value="1"/>
</dbReference>
<dbReference type="InterPro" id="IPR001279">
    <property type="entry name" value="Metallo-B-lactamas"/>
</dbReference>
<dbReference type="SUPFAM" id="SSF56281">
    <property type="entry name" value="Metallo-hydrolase/oxidoreductase"/>
    <property type="match status" value="1"/>
</dbReference>
<dbReference type="SMART" id="SM00849">
    <property type="entry name" value="Lactamase_B"/>
    <property type="match status" value="1"/>
</dbReference>
<comment type="caution">
    <text evidence="6">The sequence shown here is derived from an EMBL/GenBank/DDBJ whole genome shotgun (WGS) entry which is preliminary data.</text>
</comment>
<reference evidence="7" key="1">
    <citation type="journal article" date="2019" name="Int. J. Syst. Evol. Microbiol.">
        <title>The Global Catalogue of Microorganisms (GCM) 10K type strain sequencing project: providing services to taxonomists for standard genome sequencing and annotation.</title>
        <authorList>
            <consortium name="The Broad Institute Genomics Platform"/>
            <consortium name="The Broad Institute Genome Sequencing Center for Infectious Disease"/>
            <person name="Wu L."/>
            <person name="Ma J."/>
        </authorList>
    </citation>
    <scope>NUCLEOTIDE SEQUENCE [LARGE SCALE GENOMIC DNA]</scope>
    <source>
        <strain evidence="7">2902at01</strain>
    </source>
</reference>
<evidence type="ECO:0000256" key="1">
    <source>
        <dbReference type="ARBA" id="ARBA00007749"/>
    </source>
</evidence>
<proteinExistence type="inferred from homology"/>
<keyword evidence="7" id="KW-1185">Reference proteome</keyword>
<accession>A0ABV8KQ01</accession>
<evidence type="ECO:0000313" key="6">
    <source>
        <dbReference type="EMBL" id="MFC4108046.1"/>
    </source>
</evidence>
<dbReference type="Gene3D" id="3.60.15.10">
    <property type="entry name" value="Ribonuclease Z/Hydroxyacylglutathione hydrolase-like"/>
    <property type="match status" value="1"/>
</dbReference>
<dbReference type="Pfam" id="PF00753">
    <property type="entry name" value="Lactamase_B"/>
    <property type="match status" value="1"/>
</dbReference>
<name>A0ABV8KQ01_9ACTN</name>
<evidence type="ECO:0000256" key="2">
    <source>
        <dbReference type="ARBA" id="ARBA00022723"/>
    </source>
</evidence>
<keyword evidence="4" id="KW-0862">Zinc</keyword>
<gene>
    <name evidence="6" type="ORF">ACFOX0_19205</name>
</gene>
<evidence type="ECO:0000256" key="3">
    <source>
        <dbReference type="ARBA" id="ARBA00022801"/>
    </source>
</evidence>
<dbReference type="PANTHER" id="PTHR42978:SF3">
    <property type="entry name" value="BLR3078 PROTEIN"/>
    <property type="match status" value="1"/>
</dbReference>
<dbReference type="EMBL" id="JBHSBN010000013">
    <property type="protein sequence ID" value="MFC4108046.1"/>
    <property type="molecule type" value="Genomic_DNA"/>
</dbReference>
<protein>
    <submittedName>
        <fullName evidence="6">MBL fold metallo-hydrolase</fullName>
    </submittedName>
</protein>
<dbReference type="InterPro" id="IPR036866">
    <property type="entry name" value="RibonucZ/Hydroxyglut_hydro"/>
</dbReference>
<evidence type="ECO:0000313" key="7">
    <source>
        <dbReference type="Proteomes" id="UP001595868"/>
    </source>
</evidence>
<organism evidence="6 7">
    <name type="scientific">Micromonospora zhanjiangensis</name>
    <dbReference type="NCBI Taxonomy" id="1522057"/>
    <lineage>
        <taxon>Bacteria</taxon>
        <taxon>Bacillati</taxon>
        <taxon>Actinomycetota</taxon>
        <taxon>Actinomycetes</taxon>
        <taxon>Micromonosporales</taxon>
        <taxon>Micromonosporaceae</taxon>
        <taxon>Micromonospora</taxon>
    </lineage>
</organism>
<sequence length="283" mass="31335">MRVHHLNCATLRPPLRRLVNGTGKLFEAGTMVCHCLLVETDEGLVLVDSGLGTADVRDPVGSLGGRFVRLTRPRADLRETARHQVTELGYRPEDVRHIVLTHLDLDHAGGIVDFPWARVHVHARELAAATRPSTGKEKTGRYRPNHWAHGPDWVTYPDTSGDTWFDLPAVRQLDGLPPEILLVPLPGHTRGHTGVAVDTGPTWLLHAGDAYFFHGESDPVRPHSTAAMWAFQRLMQVDGTARRDSAAMLRRLRGAHGDRVEVFSAHDAVELARYDRSAPTAAR</sequence>
<dbReference type="RefSeq" id="WP_377547772.1">
    <property type="nucleotide sequence ID" value="NZ_JBHSBN010000013.1"/>
</dbReference>
<evidence type="ECO:0000256" key="4">
    <source>
        <dbReference type="ARBA" id="ARBA00022833"/>
    </source>
</evidence>